<evidence type="ECO:0000313" key="12">
    <source>
        <dbReference type="EMBL" id="CDI03860.1"/>
    </source>
</evidence>
<dbReference type="STRING" id="1400863.BN873_70008"/>
<gene>
    <name evidence="12" type="ORF">BN873_70008</name>
</gene>
<dbReference type="InterPro" id="IPR059112">
    <property type="entry name" value="CysZ/EI24"/>
</dbReference>
<dbReference type="PANTHER" id="PTHR37468">
    <property type="entry name" value="SULFATE TRANSPORTER CYSZ"/>
    <property type="match status" value="1"/>
</dbReference>
<dbReference type="Proteomes" id="UP000035760">
    <property type="component" value="Unassembled WGS sequence"/>
</dbReference>
<feature type="transmembrane region" description="Helical" evidence="11">
    <location>
        <begin position="141"/>
        <end position="160"/>
    </location>
</feature>
<feature type="transmembrane region" description="Helical" evidence="11">
    <location>
        <begin position="27"/>
        <end position="47"/>
    </location>
</feature>
<dbReference type="InterPro" id="IPR050480">
    <property type="entry name" value="CysZ-like"/>
</dbReference>
<comment type="subcellular location">
    <subcellularLocation>
        <location evidence="1">Membrane</location>
        <topology evidence="1">Multi-pass membrane protein</topology>
    </subcellularLocation>
</comment>
<dbReference type="RefSeq" id="WP_048675139.1">
    <property type="nucleotide sequence ID" value="NZ_CBTJ020000080.1"/>
</dbReference>
<keyword evidence="6 11" id="KW-0812">Transmembrane</keyword>
<reference evidence="12" key="1">
    <citation type="submission" date="2013-07" db="EMBL/GenBank/DDBJ databases">
        <authorList>
            <person name="McIlroy S."/>
        </authorList>
    </citation>
    <scope>NUCLEOTIDE SEQUENCE [LARGE SCALE GENOMIC DNA]</scope>
    <source>
        <strain evidence="12">Run_A_D11</strain>
    </source>
</reference>
<keyword evidence="8" id="KW-0764">Sulfate transport</keyword>
<keyword evidence="2" id="KW-0813">Transport</keyword>
<keyword evidence="9 11" id="KW-0472">Membrane</keyword>
<dbReference type="GO" id="GO:0005886">
    <property type="term" value="C:plasma membrane"/>
    <property type="evidence" value="ECO:0007669"/>
    <property type="project" value="TreeGrafter"/>
</dbReference>
<comment type="caution">
    <text evidence="12">The sequence shown here is derived from an EMBL/GenBank/DDBJ whole genome shotgun (WGS) entry which is preliminary data.</text>
</comment>
<evidence type="ECO:0000313" key="13">
    <source>
        <dbReference type="Proteomes" id="UP000035760"/>
    </source>
</evidence>
<dbReference type="OrthoDB" id="5292355at2"/>
<dbReference type="NCBIfam" id="NF003433">
    <property type="entry name" value="PRK04949.1"/>
    <property type="match status" value="1"/>
</dbReference>
<evidence type="ECO:0000256" key="2">
    <source>
        <dbReference type="ARBA" id="ARBA00022448"/>
    </source>
</evidence>
<evidence type="ECO:0000256" key="1">
    <source>
        <dbReference type="ARBA" id="ARBA00004141"/>
    </source>
</evidence>
<sequence length="246" mass="27204">MSGSLATGAGYVLTGLRWLPKSGVRGFIVLPLTINSLLFGGAIWWGIHQIERLSQMLQHWLPSWLTWLHWLLWPLFIVVVVIGVFYAFALVANLIAAPFNGLLAEQVEKMLDSPAAPVPPPSGSGGWRDLVLSPVAGLGRLVYFLLWLIPLIILLFVPVVNVVAPFVWLLSTAWTLALEYADYPLGKRGMSFENQRQLLRRHWPLTLGFGGMTLLLTLTPILNFLAMPAAVIGATLMWNRELADGS</sequence>
<feature type="transmembrane region" description="Helical" evidence="11">
    <location>
        <begin position="67"/>
        <end position="96"/>
    </location>
</feature>
<keyword evidence="13" id="KW-1185">Reference proteome</keyword>
<keyword evidence="7 11" id="KW-1133">Transmembrane helix</keyword>
<dbReference type="PANTHER" id="PTHR37468:SF1">
    <property type="entry name" value="SULFATE TRANSPORTER CYSZ"/>
    <property type="match status" value="1"/>
</dbReference>
<evidence type="ECO:0000256" key="3">
    <source>
        <dbReference type="ARBA" id="ARBA00022475"/>
    </source>
</evidence>
<evidence type="ECO:0000256" key="11">
    <source>
        <dbReference type="SAM" id="Phobius"/>
    </source>
</evidence>
<dbReference type="AlphaFoldDB" id="W6MC37"/>
<dbReference type="GO" id="GO:0019344">
    <property type="term" value="P:cysteine biosynthetic process"/>
    <property type="evidence" value="ECO:0007669"/>
    <property type="project" value="UniProtKB-KW"/>
</dbReference>
<accession>W6MC37</accession>
<evidence type="ECO:0000256" key="7">
    <source>
        <dbReference type="ARBA" id="ARBA00022989"/>
    </source>
</evidence>
<organism evidence="12 13">
    <name type="scientific">Candidatus Competibacter denitrificans Run_A_D11</name>
    <dbReference type="NCBI Taxonomy" id="1400863"/>
    <lineage>
        <taxon>Bacteria</taxon>
        <taxon>Pseudomonadati</taxon>
        <taxon>Pseudomonadota</taxon>
        <taxon>Gammaproteobacteria</taxon>
        <taxon>Candidatus Competibacteraceae</taxon>
        <taxon>Candidatus Competibacter</taxon>
    </lineage>
</organism>
<protein>
    <submittedName>
        <fullName evidence="12">Inner membrane protein</fullName>
    </submittedName>
</protein>
<keyword evidence="3" id="KW-1003">Cell membrane</keyword>
<feature type="transmembrane region" description="Helical" evidence="11">
    <location>
        <begin position="205"/>
        <end position="238"/>
    </location>
</feature>
<dbReference type="GO" id="GO:0009675">
    <property type="term" value="F:high-affinity sulfate:proton symporter activity"/>
    <property type="evidence" value="ECO:0007669"/>
    <property type="project" value="TreeGrafter"/>
</dbReference>
<evidence type="ECO:0000256" key="9">
    <source>
        <dbReference type="ARBA" id="ARBA00023136"/>
    </source>
</evidence>
<evidence type="ECO:0000256" key="10">
    <source>
        <dbReference type="ARBA" id="ARBA00023192"/>
    </source>
</evidence>
<evidence type="ECO:0000256" key="4">
    <source>
        <dbReference type="ARBA" id="ARBA00022519"/>
    </source>
</evidence>
<reference evidence="12" key="2">
    <citation type="submission" date="2014-03" db="EMBL/GenBank/DDBJ databases">
        <title>Candidatus Competibacter-lineage genomes retrieved from metagenomes reveal functional metabolic diversity.</title>
        <authorList>
            <person name="McIlroy S.J."/>
            <person name="Albertsen M."/>
            <person name="Andresen E.K."/>
            <person name="Saunders A.M."/>
            <person name="Kristiansen R."/>
            <person name="Stokholm-Bjerregaard M."/>
            <person name="Nielsen K.L."/>
            <person name="Nielsen P.H."/>
        </authorList>
    </citation>
    <scope>NUCLEOTIDE SEQUENCE</scope>
    <source>
        <strain evidence="12">Run_A_D11</strain>
    </source>
</reference>
<keyword evidence="10" id="KW-0198">Cysteine biosynthesis</keyword>
<name>W6MC37_9GAMM</name>
<proteinExistence type="predicted"/>
<dbReference type="GO" id="GO:0000103">
    <property type="term" value="P:sulfate assimilation"/>
    <property type="evidence" value="ECO:0007669"/>
    <property type="project" value="TreeGrafter"/>
</dbReference>
<dbReference type="Pfam" id="PF07264">
    <property type="entry name" value="EI24"/>
    <property type="match status" value="1"/>
</dbReference>
<evidence type="ECO:0000256" key="5">
    <source>
        <dbReference type="ARBA" id="ARBA00022605"/>
    </source>
</evidence>
<keyword evidence="4" id="KW-0997">Cell inner membrane</keyword>
<dbReference type="EMBL" id="CBTJ020000080">
    <property type="protein sequence ID" value="CDI03860.1"/>
    <property type="molecule type" value="Genomic_DNA"/>
</dbReference>
<evidence type="ECO:0000256" key="6">
    <source>
        <dbReference type="ARBA" id="ARBA00022692"/>
    </source>
</evidence>
<evidence type="ECO:0000256" key="8">
    <source>
        <dbReference type="ARBA" id="ARBA00023032"/>
    </source>
</evidence>
<keyword evidence="5" id="KW-0028">Amino-acid biosynthesis</keyword>